<dbReference type="InterPro" id="IPR013087">
    <property type="entry name" value="Znf_C2H2_type"/>
</dbReference>
<dbReference type="InParanoid" id="A0A6P7H5M4"/>
<comment type="similarity">
    <text evidence="2">Belongs to the krueppel C2H2-type zinc-finger protein family.</text>
</comment>
<dbReference type="Gene3D" id="3.30.160.60">
    <property type="entry name" value="Classic Zinc Finger"/>
    <property type="match status" value="16"/>
</dbReference>
<evidence type="ECO:0000313" key="14">
    <source>
        <dbReference type="RefSeq" id="XP_028153847.1"/>
    </source>
</evidence>
<keyword evidence="8" id="KW-0238">DNA-binding</keyword>
<evidence type="ECO:0000256" key="12">
    <source>
        <dbReference type="SAM" id="MobiDB-lite"/>
    </source>
</evidence>
<feature type="domain" description="C2H2-type" evidence="13">
    <location>
        <begin position="999"/>
        <end position="1026"/>
    </location>
</feature>
<dbReference type="GO" id="GO:0003690">
    <property type="term" value="F:double-stranded DNA binding"/>
    <property type="evidence" value="ECO:0007669"/>
    <property type="project" value="UniProtKB-ARBA"/>
</dbReference>
<organism evidence="14">
    <name type="scientific">Diabrotica virgifera virgifera</name>
    <name type="common">western corn rootworm</name>
    <dbReference type="NCBI Taxonomy" id="50390"/>
    <lineage>
        <taxon>Eukaryota</taxon>
        <taxon>Metazoa</taxon>
        <taxon>Ecdysozoa</taxon>
        <taxon>Arthropoda</taxon>
        <taxon>Hexapoda</taxon>
        <taxon>Insecta</taxon>
        <taxon>Pterygota</taxon>
        <taxon>Neoptera</taxon>
        <taxon>Endopterygota</taxon>
        <taxon>Coleoptera</taxon>
        <taxon>Polyphaga</taxon>
        <taxon>Cucujiformia</taxon>
        <taxon>Chrysomeloidea</taxon>
        <taxon>Chrysomelidae</taxon>
        <taxon>Galerucinae</taxon>
        <taxon>Diabroticina</taxon>
        <taxon>Diabroticites</taxon>
        <taxon>Diabrotica</taxon>
    </lineage>
</organism>
<dbReference type="PROSITE" id="PS00028">
    <property type="entry name" value="ZINC_FINGER_C2H2_1"/>
    <property type="match status" value="22"/>
</dbReference>
<feature type="domain" description="C2H2-type" evidence="13">
    <location>
        <begin position="937"/>
        <end position="965"/>
    </location>
</feature>
<evidence type="ECO:0000256" key="9">
    <source>
        <dbReference type="ARBA" id="ARBA00023163"/>
    </source>
</evidence>
<keyword evidence="9" id="KW-0804">Transcription</keyword>
<dbReference type="SUPFAM" id="SSF57667">
    <property type="entry name" value="beta-beta-alpha zinc fingers"/>
    <property type="match status" value="13"/>
</dbReference>
<feature type="domain" description="C2H2-type" evidence="13">
    <location>
        <begin position="234"/>
        <end position="261"/>
    </location>
</feature>
<gene>
    <name evidence="14" type="primary">LOC114347328</name>
</gene>
<dbReference type="Pfam" id="PF13894">
    <property type="entry name" value="zf-C2H2_4"/>
    <property type="match status" value="1"/>
</dbReference>
<dbReference type="InterPro" id="IPR036236">
    <property type="entry name" value="Znf_C2H2_sf"/>
</dbReference>
<keyword evidence="6" id="KW-0862">Zinc</keyword>
<feature type="domain" description="C2H2-type" evidence="13">
    <location>
        <begin position="1138"/>
        <end position="1160"/>
    </location>
</feature>
<keyword evidence="3" id="KW-0479">Metal-binding</keyword>
<dbReference type="AlphaFoldDB" id="A0A6P7H5M4"/>
<dbReference type="Pfam" id="PF00096">
    <property type="entry name" value="zf-C2H2"/>
    <property type="match status" value="9"/>
</dbReference>
<comment type="subcellular location">
    <subcellularLocation>
        <location evidence="1">Nucleus</location>
    </subcellularLocation>
</comment>
<evidence type="ECO:0000256" key="2">
    <source>
        <dbReference type="ARBA" id="ARBA00006991"/>
    </source>
</evidence>
<feature type="domain" description="C2H2-type" evidence="13">
    <location>
        <begin position="140"/>
        <end position="167"/>
    </location>
</feature>
<feature type="domain" description="C2H2-type" evidence="13">
    <location>
        <begin position="402"/>
        <end position="429"/>
    </location>
</feature>
<keyword evidence="4" id="KW-0677">Repeat</keyword>
<evidence type="ECO:0000256" key="10">
    <source>
        <dbReference type="ARBA" id="ARBA00023242"/>
    </source>
</evidence>
<dbReference type="FunFam" id="3.30.160.60:FF:001289">
    <property type="entry name" value="Zinc finger protein 574"/>
    <property type="match status" value="1"/>
</dbReference>
<feature type="domain" description="C2H2-type" evidence="13">
    <location>
        <begin position="909"/>
        <end position="936"/>
    </location>
</feature>
<dbReference type="PANTHER" id="PTHR24379:SF121">
    <property type="entry name" value="C2H2-TYPE DOMAIN-CONTAINING PROTEIN"/>
    <property type="match status" value="1"/>
</dbReference>
<feature type="domain" description="C2H2-type" evidence="13">
    <location>
        <begin position="373"/>
        <end position="401"/>
    </location>
</feature>
<feature type="region of interest" description="Disordered" evidence="12">
    <location>
        <begin position="1"/>
        <end position="31"/>
    </location>
</feature>
<keyword evidence="5 11" id="KW-0863">Zinc-finger</keyword>
<feature type="domain" description="C2H2-type" evidence="13">
    <location>
        <begin position="345"/>
        <end position="372"/>
    </location>
</feature>
<evidence type="ECO:0000256" key="8">
    <source>
        <dbReference type="ARBA" id="ARBA00023125"/>
    </source>
</evidence>
<evidence type="ECO:0000256" key="5">
    <source>
        <dbReference type="ARBA" id="ARBA00022771"/>
    </source>
</evidence>
<dbReference type="InterPro" id="IPR058946">
    <property type="entry name" value="Zf-C2H2_ZNF451_C"/>
</dbReference>
<evidence type="ECO:0000259" key="13">
    <source>
        <dbReference type="PROSITE" id="PS50157"/>
    </source>
</evidence>
<feature type="domain" description="C2H2-type" evidence="13">
    <location>
        <begin position="852"/>
        <end position="880"/>
    </location>
</feature>
<dbReference type="PROSITE" id="PS50157">
    <property type="entry name" value="ZINC_FINGER_C2H2_2"/>
    <property type="match status" value="21"/>
</dbReference>
<feature type="domain" description="C2H2-type" evidence="13">
    <location>
        <begin position="1083"/>
        <end position="1110"/>
    </location>
</feature>
<sequence>MEIKQESKDSLQEIRYQNGNDEIPSGFRPSAKEIKQEPQDFLQEYFSPKIIKSEVKNKVLNPIIDQFFIKTEQGWPEIKLNTEIDISDIKLEHEQGIVNNQKKIQNLERPQTTKGYKQQFIERCITKTCLRKIEPTSGIFICSQCGQIFISDRDLVNHAVIHKAKRKRIINNLTNVDNNLLPTKTQNQRLEIEEVNKCFDTADVKPYICSIFFEQFQCQESLEVHFNTRHLNIFQCKICSEYFSKQILLDHHMSNHTGKRDFRCRRCHKEFTLQRSLTKHVKQHVNKRFIQCKICLKICSEIYLKKHMTNHTAVKRFQCNICSVAFRSKRHLTNHNTIHNKTKDFKCDICLITFKSKEHLKVHLKTHSKSSKYECRICLKQFDKKILLAHHNMSSHPGSKEFKCDVCPSEFTRKRSLQKHLARHVKNNSMQCEICYKICQSESELKNHMVVHVFKPKSKSIRFFHRIVKEKPPPQSETNEDIPCVLTHTKTRKDNECNEQKNTFSCNEIENTFSNNGTGETYTCIKTEEPFLYGETECVTYNETTDPFLFKKLKHELTYDEKKEESVSNSTTEDKSTHVIVHNQDNSLKHDMRLPTGNFKCHICFMRYKNKIDLEQHIPTHIFDTYQCQICPKRFKHAKTLRGHMRLHTGKNLFPCKFCNKKCTTEYRLELHMLVHSDYRLYKCNICSGSFKTSSDFIRHEFDAGHAVTNKEAEYSSKNNENKNMLPNVEAEKGNTGCKPTLQSCTVTDFGCTVEKLSTRGGNDLSCKEQSFMFGGMKTKPFTSDESNKSAFKYIKTEEDKLCDKTEKSIMCNETKESSACVKTMGNEISLDKEIITGNESKKSVSLYQTNYKCYICSKYFSDEYMLRRHITTVHNEEKLFKCKECGKSLKTRNSFRKHMRTHTEEEMFECKVCSKKFREKYVHNDHMRTHTGENHYTCSLCSATFRNRTLLRNHIASSHMEEKKEIERPFTCSICSKKFTAQSSLDRHMGLHNEGQSFKCNTCSKEFKLEVYLQNHMRYHIGEHQFKCTMCEKQFRRNFTLKEHMLTHSKEKQFKCPLCPEEFHTKKLFFRHKANHLGDLTFNCEVCSQTFANNYLFKAHMSKHRQQKANTCIICSETFPHHDDLKTHQLTHGKKPFKCHLCQKRFKAKGNLKSHLNRH</sequence>
<evidence type="ECO:0000256" key="7">
    <source>
        <dbReference type="ARBA" id="ARBA00023015"/>
    </source>
</evidence>
<feature type="compositionally biased region" description="Basic and acidic residues" evidence="12">
    <location>
        <begin position="1"/>
        <end position="12"/>
    </location>
</feature>
<evidence type="ECO:0000256" key="4">
    <source>
        <dbReference type="ARBA" id="ARBA00022737"/>
    </source>
</evidence>
<keyword evidence="7" id="KW-0805">Transcription regulation</keyword>
<evidence type="ECO:0000256" key="6">
    <source>
        <dbReference type="ARBA" id="ARBA00022833"/>
    </source>
</evidence>
<evidence type="ECO:0000256" key="1">
    <source>
        <dbReference type="ARBA" id="ARBA00004123"/>
    </source>
</evidence>
<feature type="domain" description="C2H2-type" evidence="13">
    <location>
        <begin position="881"/>
        <end position="908"/>
    </location>
</feature>
<feature type="domain" description="C2H2-type" evidence="13">
    <location>
        <begin position="262"/>
        <end position="289"/>
    </location>
</feature>
<dbReference type="FunFam" id="3.30.160.60:FF:000100">
    <property type="entry name" value="Zinc finger 45-like"/>
    <property type="match status" value="2"/>
</dbReference>
<evidence type="ECO:0000256" key="11">
    <source>
        <dbReference type="PROSITE-ProRule" id="PRU00042"/>
    </source>
</evidence>
<dbReference type="PANTHER" id="PTHR24379">
    <property type="entry name" value="KRAB AND ZINC FINGER DOMAIN-CONTAINING"/>
    <property type="match status" value="1"/>
</dbReference>
<evidence type="ECO:0000256" key="3">
    <source>
        <dbReference type="ARBA" id="ARBA00022723"/>
    </source>
</evidence>
<feature type="domain" description="C2H2-type" evidence="13">
    <location>
        <begin position="626"/>
        <end position="653"/>
    </location>
</feature>
<dbReference type="GO" id="GO:0006357">
    <property type="term" value="P:regulation of transcription by RNA polymerase II"/>
    <property type="evidence" value="ECO:0007669"/>
    <property type="project" value="UniProtKB-ARBA"/>
</dbReference>
<feature type="domain" description="C2H2-type" evidence="13">
    <location>
        <begin position="317"/>
        <end position="344"/>
    </location>
</feature>
<dbReference type="RefSeq" id="XP_028153847.1">
    <property type="nucleotide sequence ID" value="XM_028298046.1"/>
</dbReference>
<keyword evidence="10" id="KW-0539">Nucleus</keyword>
<dbReference type="SMART" id="SM00355">
    <property type="entry name" value="ZnF_C2H2"/>
    <property type="match status" value="25"/>
</dbReference>
<dbReference type="GO" id="GO:0008270">
    <property type="term" value="F:zinc ion binding"/>
    <property type="evidence" value="ECO:0007669"/>
    <property type="project" value="UniProtKB-KW"/>
</dbReference>
<feature type="domain" description="C2H2-type" evidence="13">
    <location>
        <begin position="971"/>
        <end position="998"/>
    </location>
</feature>
<dbReference type="Pfam" id="PF23107">
    <property type="entry name" value="Zf-C2H2_ZNF451_C"/>
    <property type="match status" value="1"/>
</dbReference>
<feature type="domain" description="C2H2-type" evidence="13">
    <location>
        <begin position="1055"/>
        <end position="1082"/>
    </location>
</feature>
<dbReference type="FunFam" id="3.30.160.60:FF:001370">
    <property type="entry name" value="Zinc finger protein"/>
    <property type="match status" value="1"/>
</dbReference>
<feature type="domain" description="C2H2-type" evidence="13">
    <location>
        <begin position="682"/>
        <end position="711"/>
    </location>
</feature>
<dbReference type="GO" id="GO:0005634">
    <property type="term" value="C:nucleus"/>
    <property type="evidence" value="ECO:0007669"/>
    <property type="project" value="UniProtKB-SubCell"/>
</dbReference>
<proteinExistence type="inferred from homology"/>
<dbReference type="FunFam" id="3.30.160.60:FF:000145">
    <property type="entry name" value="Zinc finger protein 574"/>
    <property type="match status" value="1"/>
</dbReference>
<protein>
    <submittedName>
        <fullName evidence="14">Zinc finger protein 600-like</fullName>
    </submittedName>
</protein>
<accession>A0A6P7H5M4</accession>
<reference evidence="14" key="1">
    <citation type="submission" date="2025-08" db="UniProtKB">
        <authorList>
            <consortium name="RefSeq"/>
        </authorList>
    </citation>
    <scope>IDENTIFICATION</scope>
    <source>
        <tissue evidence="14">Whole insect</tissue>
    </source>
</reference>
<feature type="domain" description="C2H2-type" evidence="13">
    <location>
        <begin position="1027"/>
        <end position="1054"/>
    </location>
</feature>
<feature type="domain" description="C2H2-type" evidence="13">
    <location>
        <begin position="654"/>
        <end position="681"/>
    </location>
</feature>
<name>A0A6P7H5M4_DIAVI</name>
<feature type="domain" description="C2H2-type" evidence="13">
    <location>
        <begin position="1111"/>
        <end position="1133"/>
    </location>
</feature>